<gene>
    <name evidence="1" type="ORF">ASPBRDRAFT_112382</name>
</gene>
<dbReference type="VEuPathDB" id="FungiDB:ASPBRDRAFT_112382"/>
<evidence type="ECO:0000313" key="2">
    <source>
        <dbReference type="Proteomes" id="UP000184499"/>
    </source>
</evidence>
<dbReference type="EMBL" id="KV878679">
    <property type="protein sequence ID" value="OJJ77957.1"/>
    <property type="molecule type" value="Genomic_DNA"/>
</dbReference>
<accession>A0A1L9V1Z2</accession>
<name>A0A1L9V1Z2_ASPBC</name>
<keyword evidence="2" id="KW-1185">Reference proteome</keyword>
<sequence>MVSSPPPGTVALNGRDLVLRPLPDLQTGPSNTKSSALHDIYFRGRMEEWPDFINEVENAFRLFPWHTSVVDVQEPWPAQPHSLSYEQVYVGDEHAVQGRFSGLIGQAMGGIFASQGKDIYFGDYKSCTIQKKYNKIPDVMMRTAAGAPLAVGEEKTPWAGPHNIAHTIRRERVFRHIIGQPAMYMRDLELKFGFLSTYEQTMFFRQDDTLGNNQTVLHWSPVIEHNSEYVPGEKVTLKQALFYIGLQASAAPHFITSESRQTGWVTDHEGKRL</sequence>
<dbReference type="Proteomes" id="UP000184499">
    <property type="component" value="Unassembled WGS sequence"/>
</dbReference>
<dbReference type="RefSeq" id="XP_067485204.1">
    <property type="nucleotide sequence ID" value="XM_067616645.1"/>
</dbReference>
<protein>
    <submittedName>
        <fullName evidence="1">Uncharacterized protein</fullName>
    </submittedName>
</protein>
<dbReference type="OrthoDB" id="2156052at2759"/>
<dbReference type="GeneID" id="93569133"/>
<reference evidence="2" key="1">
    <citation type="journal article" date="2017" name="Genome Biol.">
        <title>Comparative genomics reveals high biological diversity and specific adaptations in the industrially and medically important fungal genus Aspergillus.</title>
        <authorList>
            <person name="de Vries R.P."/>
            <person name="Riley R."/>
            <person name="Wiebenga A."/>
            <person name="Aguilar-Osorio G."/>
            <person name="Amillis S."/>
            <person name="Uchima C.A."/>
            <person name="Anderluh G."/>
            <person name="Asadollahi M."/>
            <person name="Askin M."/>
            <person name="Barry K."/>
            <person name="Battaglia E."/>
            <person name="Bayram O."/>
            <person name="Benocci T."/>
            <person name="Braus-Stromeyer S.A."/>
            <person name="Caldana C."/>
            <person name="Canovas D."/>
            <person name="Cerqueira G.C."/>
            <person name="Chen F."/>
            <person name="Chen W."/>
            <person name="Choi C."/>
            <person name="Clum A."/>
            <person name="Dos Santos R.A."/>
            <person name="Damasio A.R."/>
            <person name="Diallinas G."/>
            <person name="Emri T."/>
            <person name="Fekete E."/>
            <person name="Flipphi M."/>
            <person name="Freyberg S."/>
            <person name="Gallo A."/>
            <person name="Gournas C."/>
            <person name="Habgood R."/>
            <person name="Hainaut M."/>
            <person name="Harispe M.L."/>
            <person name="Henrissat B."/>
            <person name="Hilden K.S."/>
            <person name="Hope R."/>
            <person name="Hossain A."/>
            <person name="Karabika E."/>
            <person name="Karaffa L."/>
            <person name="Karanyi Z."/>
            <person name="Krasevec N."/>
            <person name="Kuo A."/>
            <person name="Kusch H."/>
            <person name="LaButti K."/>
            <person name="Lagendijk E.L."/>
            <person name="Lapidus A."/>
            <person name="Levasseur A."/>
            <person name="Lindquist E."/>
            <person name="Lipzen A."/>
            <person name="Logrieco A.F."/>
            <person name="MacCabe A."/>
            <person name="Maekelae M.R."/>
            <person name="Malavazi I."/>
            <person name="Melin P."/>
            <person name="Meyer V."/>
            <person name="Mielnichuk N."/>
            <person name="Miskei M."/>
            <person name="Molnar A.P."/>
            <person name="Mule G."/>
            <person name="Ngan C.Y."/>
            <person name="Orejas M."/>
            <person name="Orosz E."/>
            <person name="Ouedraogo J.P."/>
            <person name="Overkamp K.M."/>
            <person name="Park H.-S."/>
            <person name="Perrone G."/>
            <person name="Piumi F."/>
            <person name="Punt P.J."/>
            <person name="Ram A.F."/>
            <person name="Ramon A."/>
            <person name="Rauscher S."/>
            <person name="Record E."/>
            <person name="Riano-Pachon D.M."/>
            <person name="Robert V."/>
            <person name="Roehrig J."/>
            <person name="Ruller R."/>
            <person name="Salamov A."/>
            <person name="Salih N.S."/>
            <person name="Samson R.A."/>
            <person name="Sandor E."/>
            <person name="Sanguinetti M."/>
            <person name="Schuetze T."/>
            <person name="Sepcic K."/>
            <person name="Shelest E."/>
            <person name="Sherlock G."/>
            <person name="Sophianopoulou V."/>
            <person name="Squina F.M."/>
            <person name="Sun H."/>
            <person name="Susca A."/>
            <person name="Todd R.B."/>
            <person name="Tsang A."/>
            <person name="Unkles S.E."/>
            <person name="van de Wiele N."/>
            <person name="van Rossen-Uffink D."/>
            <person name="Oliveira J.V."/>
            <person name="Vesth T.C."/>
            <person name="Visser J."/>
            <person name="Yu J.-H."/>
            <person name="Zhou M."/>
            <person name="Andersen M.R."/>
            <person name="Archer D.B."/>
            <person name="Baker S.E."/>
            <person name="Benoit I."/>
            <person name="Brakhage A.A."/>
            <person name="Braus G.H."/>
            <person name="Fischer R."/>
            <person name="Frisvad J.C."/>
            <person name="Goldman G.H."/>
            <person name="Houbraken J."/>
            <person name="Oakley B."/>
            <person name="Pocsi I."/>
            <person name="Scazzocchio C."/>
            <person name="Seiboth B."/>
            <person name="vanKuyk P.A."/>
            <person name="Wortman J."/>
            <person name="Dyer P.S."/>
            <person name="Grigoriev I.V."/>
        </authorList>
    </citation>
    <scope>NUCLEOTIDE SEQUENCE [LARGE SCALE GENOMIC DNA]</scope>
    <source>
        <strain evidence="2">CBS 101740 / IMI 381727 / IBT 21946</strain>
    </source>
</reference>
<organism evidence="1 2">
    <name type="scientific">Aspergillus brasiliensis (strain CBS 101740 / IMI 381727 / IBT 21946)</name>
    <dbReference type="NCBI Taxonomy" id="767769"/>
    <lineage>
        <taxon>Eukaryota</taxon>
        <taxon>Fungi</taxon>
        <taxon>Dikarya</taxon>
        <taxon>Ascomycota</taxon>
        <taxon>Pezizomycotina</taxon>
        <taxon>Eurotiomycetes</taxon>
        <taxon>Eurotiomycetidae</taxon>
        <taxon>Eurotiales</taxon>
        <taxon>Aspergillaceae</taxon>
        <taxon>Aspergillus</taxon>
        <taxon>Aspergillus subgen. Circumdati</taxon>
    </lineage>
</organism>
<dbReference type="OMA" id="WIPRIID"/>
<proteinExistence type="predicted"/>
<evidence type="ECO:0000313" key="1">
    <source>
        <dbReference type="EMBL" id="OJJ77957.1"/>
    </source>
</evidence>
<dbReference type="AlphaFoldDB" id="A0A1L9V1Z2"/>